<keyword evidence="2" id="KW-1185">Reference proteome</keyword>
<dbReference type="RefSeq" id="WP_020309795.1">
    <property type="nucleotide sequence ID" value="NZ_JBBMEU010000033.1"/>
</dbReference>
<dbReference type="EMBL" id="JBBMEU010000033">
    <property type="protein sequence ID" value="MEQ2422411.1"/>
    <property type="molecule type" value="Genomic_DNA"/>
</dbReference>
<accession>A0ABV1CW91</accession>
<gene>
    <name evidence="1" type="ORF">WMO23_06650</name>
</gene>
<evidence type="ECO:0000313" key="2">
    <source>
        <dbReference type="Proteomes" id="UP001433088"/>
    </source>
</evidence>
<sequence>MKFGRFEPWAEYHEDGEYYEFHCLNGYGATVARGQHDELFELDVIKRNRLYPSYWDITFDTPITSDVLENLEVDDVVKALEDISRLADDYDLLRESFVDHDGNVVFVD</sequence>
<comment type="caution">
    <text evidence="1">The sequence shown here is derived from an EMBL/GenBank/DDBJ whole genome shotgun (WGS) entry which is preliminary data.</text>
</comment>
<proteinExistence type="predicted"/>
<organism evidence="1 2">
    <name type="scientific">Megasphaera intestinihominis</name>
    <dbReference type="NCBI Taxonomy" id="3133159"/>
    <lineage>
        <taxon>Bacteria</taxon>
        <taxon>Bacillati</taxon>
        <taxon>Bacillota</taxon>
        <taxon>Negativicutes</taxon>
        <taxon>Veillonellales</taxon>
        <taxon>Veillonellaceae</taxon>
        <taxon>Megasphaera</taxon>
    </lineage>
</organism>
<evidence type="ECO:0000313" key="1">
    <source>
        <dbReference type="EMBL" id="MEQ2422411.1"/>
    </source>
</evidence>
<name>A0ABV1CW91_9FIRM</name>
<protein>
    <submittedName>
        <fullName evidence="1">Uncharacterized protein</fullName>
    </submittedName>
</protein>
<dbReference type="Proteomes" id="UP001433088">
    <property type="component" value="Unassembled WGS sequence"/>
</dbReference>
<reference evidence="1 2" key="1">
    <citation type="submission" date="2024-03" db="EMBL/GenBank/DDBJ databases">
        <title>Human intestinal bacterial collection.</title>
        <authorList>
            <person name="Pauvert C."/>
            <person name="Hitch T.C.A."/>
            <person name="Clavel T."/>
        </authorList>
    </citation>
    <scope>NUCLEOTIDE SEQUENCE [LARGE SCALE GENOMIC DNA]</scope>
    <source>
        <strain evidence="1 2">CLA-AA-H81</strain>
    </source>
</reference>